<comment type="caution">
    <text evidence="3">The sequence shown here is derived from an EMBL/GenBank/DDBJ whole genome shotgun (WGS) entry which is preliminary data.</text>
</comment>
<sequence length="366" mass="38424">MTTPPDQPSPSSELDQLLQIAQQAISKGRLQAGQRLLQALSQEYPDEPRVWLLLAELTGPQPTVAPSQPDDVLPQSDHAEESPSPQHELSAAPVAPPPEQRATQAEPDDHHTAFPLLNVLAMLVIVLLLGAIGVIIGRNLMQTDPFALQSSAPATANPVNPSAEVPDPTAVSPSPTSLPPAPQATATANTTATPVPTLTPIEPTATAMPMASPEPSPTTMTELPLGSILDHDGWSATLLRPDYAVVLDGNLGDLAPNGRFVLAVVAVSNNSPETRILPPTFFALRDDQGRTYSPVPQASTIYLTLYQRGQHGDLALEEPLEPASGMRSIPILFDVPLDASGLRLTTPSSSGAGWPIGESQALPAGP</sequence>
<feature type="region of interest" description="Disordered" evidence="1">
    <location>
        <begin position="152"/>
        <end position="220"/>
    </location>
</feature>
<evidence type="ECO:0000256" key="2">
    <source>
        <dbReference type="SAM" id="Phobius"/>
    </source>
</evidence>
<keyword evidence="2" id="KW-1133">Transmembrane helix</keyword>
<evidence type="ECO:0008006" key="5">
    <source>
        <dbReference type="Google" id="ProtNLM"/>
    </source>
</evidence>
<gene>
    <name evidence="3" type="ORF">EYB53_025165</name>
</gene>
<keyword evidence="4" id="KW-1185">Reference proteome</keyword>
<evidence type="ECO:0000313" key="4">
    <source>
        <dbReference type="Proteomes" id="UP001193081"/>
    </source>
</evidence>
<feature type="transmembrane region" description="Helical" evidence="2">
    <location>
        <begin position="116"/>
        <end position="136"/>
    </location>
</feature>
<feature type="region of interest" description="Disordered" evidence="1">
    <location>
        <begin position="344"/>
        <end position="366"/>
    </location>
</feature>
<keyword evidence="2" id="KW-0472">Membrane</keyword>
<protein>
    <recommendedName>
        <fullName evidence="5">DUF4352 domain-containing protein</fullName>
    </recommendedName>
</protein>
<reference evidence="3 4" key="1">
    <citation type="submission" date="2021-03" db="EMBL/GenBank/DDBJ databases">
        <authorList>
            <person name="Grouzdev D.S."/>
        </authorList>
    </citation>
    <scope>NUCLEOTIDE SEQUENCE [LARGE SCALE GENOMIC DNA]</scope>
    <source>
        <strain evidence="3 4">M50-1</strain>
    </source>
</reference>
<evidence type="ECO:0000313" key="3">
    <source>
        <dbReference type="EMBL" id="MBP1469024.1"/>
    </source>
</evidence>
<name>A0ABS4DHV3_9CHLR</name>
<keyword evidence="2" id="KW-0812">Transmembrane</keyword>
<dbReference type="Proteomes" id="UP001193081">
    <property type="component" value="Unassembled WGS sequence"/>
</dbReference>
<dbReference type="RefSeq" id="WP_135482368.1">
    <property type="nucleotide sequence ID" value="NZ_SIJK02000144.1"/>
</dbReference>
<dbReference type="EMBL" id="SIJK02000144">
    <property type="protein sequence ID" value="MBP1469024.1"/>
    <property type="molecule type" value="Genomic_DNA"/>
</dbReference>
<proteinExistence type="predicted"/>
<evidence type="ECO:0000256" key="1">
    <source>
        <dbReference type="SAM" id="MobiDB-lite"/>
    </source>
</evidence>
<feature type="compositionally biased region" description="Low complexity" evidence="1">
    <location>
        <begin position="183"/>
        <end position="200"/>
    </location>
</feature>
<accession>A0ABS4DHV3</accession>
<feature type="region of interest" description="Disordered" evidence="1">
    <location>
        <begin position="60"/>
        <end position="107"/>
    </location>
</feature>
<organism evidence="3 4">
    <name type="scientific">Candidatus Chloroploca mongolica</name>
    <dbReference type="NCBI Taxonomy" id="2528176"/>
    <lineage>
        <taxon>Bacteria</taxon>
        <taxon>Bacillati</taxon>
        <taxon>Chloroflexota</taxon>
        <taxon>Chloroflexia</taxon>
        <taxon>Chloroflexales</taxon>
        <taxon>Chloroflexineae</taxon>
        <taxon>Oscillochloridaceae</taxon>
        <taxon>Candidatus Chloroploca</taxon>
    </lineage>
</organism>